<protein>
    <recommendedName>
        <fullName evidence="4">Exonuclease domain-containing protein</fullName>
    </recommendedName>
</protein>
<evidence type="ECO:0000256" key="1">
    <source>
        <dbReference type="ARBA" id="ARBA00022722"/>
    </source>
</evidence>
<dbReference type="InterPro" id="IPR047201">
    <property type="entry name" value="ERI-1_3'hExo-like"/>
</dbReference>
<dbReference type="PANTHER" id="PTHR23044:SF61">
    <property type="entry name" value="3'-5' EXORIBONUCLEASE 1-RELATED"/>
    <property type="match status" value="1"/>
</dbReference>
<dbReference type="GO" id="GO:0003676">
    <property type="term" value="F:nucleic acid binding"/>
    <property type="evidence" value="ECO:0007669"/>
    <property type="project" value="InterPro"/>
</dbReference>
<sequence>MSDVEKIICDFVPKEYLEKSLEIAKFAHELSNDNNAYYVALLCEYALNVEKHVVKNFLKKNVKDAKKIFIWTYQVLSNLQGDETITDYLVDCVCDAYRIYELKHGNTEELLKYITDKIRTEKGKIIALEYHNNLIDLLKLPNKKLTVGDVIDDEYYICILDFEATCDDKHSFPNEVIEFPSVMIKVKNGKTERLGEFQEYCLPKNNKKLTKFCTDLTGITQEQVDAGKSFPDVFELHYEWIKKMTNNNTRYMTFVTCGDWDLMQMAKMEYKNWNLTPPKEYLRYINIKAMYTEHYNKKAGGMYGMLMEMGLTLDGRHHSGLDDSRNIGKIFEKLIELGYKPNIEKLTRYVKLT</sequence>
<organism evidence="5">
    <name type="scientific">viral metagenome</name>
    <dbReference type="NCBI Taxonomy" id="1070528"/>
    <lineage>
        <taxon>unclassified sequences</taxon>
        <taxon>metagenomes</taxon>
        <taxon>organismal metagenomes</taxon>
    </lineage>
</organism>
<dbReference type="GO" id="GO:0000175">
    <property type="term" value="F:3'-5'-RNA exonuclease activity"/>
    <property type="evidence" value="ECO:0007669"/>
    <property type="project" value="InterPro"/>
</dbReference>
<reference evidence="5" key="1">
    <citation type="journal article" date="2020" name="Nature">
        <title>Giant virus diversity and host interactions through global metagenomics.</title>
        <authorList>
            <person name="Schulz F."/>
            <person name="Roux S."/>
            <person name="Paez-Espino D."/>
            <person name="Jungbluth S."/>
            <person name="Walsh D.A."/>
            <person name="Denef V.J."/>
            <person name="McMahon K.D."/>
            <person name="Konstantinidis K.T."/>
            <person name="Eloe-Fadrosh E.A."/>
            <person name="Kyrpides N.C."/>
            <person name="Woyke T."/>
        </authorList>
    </citation>
    <scope>NUCLEOTIDE SEQUENCE</scope>
    <source>
        <strain evidence="5">GVMAG-M-3300023179-27</strain>
    </source>
</reference>
<keyword evidence="1" id="KW-0540">Nuclease</keyword>
<dbReference type="Gene3D" id="3.30.420.10">
    <property type="entry name" value="Ribonuclease H-like superfamily/Ribonuclease H"/>
    <property type="match status" value="1"/>
</dbReference>
<accession>A0A6C0EG83</accession>
<dbReference type="PANTHER" id="PTHR23044">
    <property type="entry name" value="3'-5' EXONUCLEASE ERI1-RELATED"/>
    <property type="match status" value="1"/>
</dbReference>
<dbReference type="SUPFAM" id="SSF53098">
    <property type="entry name" value="Ribonuclease H-like"/>
    <property type="match status" value="1"/>
</dbReference>
<feature type="domain" description="Exonuclease" evidence="4">
    <location>
        <begin position="156"/>
        <end position="340"/>
    </location>
</feature>
<evidence type="ECO:0000259" key="4">
    <source>
        <dbReference type="SMART" id="SM00479"/>
    </source>
</evidence>
<evidence type="ECO:0000313" key="5">
    <source>
        <dbReference type="EMBL" id="QHT26345.1"/>
    </source>
</evidence>
<dbReference type="InterPro" id="IPR036397">
    <property type="entry name" value="RNaseH_sf"/>
</dbReference>
<dbReference type="AlphaFoldDB" id="A0A6C0EG83"/>
<dbReference type="EMBL" id="MN739785">
    <property type="protein sequence ID" value="QHT26345.1"/>
    <property type="molecule type" value="Genomic_DNA"/>
</dbReference>
<dbReference type="InterPro" id="IPR012337">
    <property type="entry name" value="RNaseH-like_sf"/>
</dbReference>
<name>A0A6C0EG83_9ZZZZ</name>
<evidence type="ECO:0000256" key="2">
    <source>
        <dbReference type="ARBA" id="ARBA00022801"/>
    </source>
</evidence>
<evidence type="ECO:0000256" key="3">
    <source>
        <dbReference type="ARBA" id="ARBA00022839"/>
    </source>
</evidence>
<keyword evidence="2" id="KW-0378">Hydrolase</keyword>
<dbReference type="InterPro" id="IPR051274">
    <property type="entry name" value="3-5_Exoribonuclease"/>
</dbReference>
<proteinExistence type="predicted"/>
<dbReference type="CDD" id="cd06133">
    <property type="entry name" value="ERI-1_3'hExo_like"/>
    <property type="match status" value="1"/>
</dbReference>
<dbReference type="SMART" id="SM00479">
    <property type="entry name" value="EXOIII"/>
    <property type="match status" value="1"/>
</dbReference>
<keyword evidence="3" id="KW-0269">Exonuclease</keyword>
<dbReference type="InterPro" id="IPR013520">
    <property type="entry name" value="Ribonucl_H"/>
</dbReference>
<dbReference type="Pfam" id="PF00929">
    <property type="entry name" value="RNase_T"/>
    <property type="match status" value="1"/>
</dbReference>